<organism evidence="1 2">
    <name type="scientific">Halocaridina rubra</name>
    <name type="common">Hawaiian red shrimp</name>
    <dbReference type="NCBI Taxonomy" id="373956"/>
    <lineage>
        <taxon>Eukaryota</taxon>
        <taxon>Metazoa</taxon>
        <taxon>Ecdysozoa</taxon>
        <taxon>Arthropoda</taxon>
        <taxon>Crustacea</taxon>
        <taxon>Multicrustacea</taxon>
        <taxon>Malacostraca</taxon>
        <taxon>Eumalacostraca</taxon>
        <taxon>Eucarida</taxon>
        <taxon>Decapoda</taxon>
        <taxon>Pleocyemata</taxon>
        <taxon>Caridea</taxon>
        <taxon>Atyoidea</taxon>
        <taxon>Atyidae</taxon>
        <taxon>Halocaridina</taxon>
    </lineage>
</organism>
<dbReference type="AlphaFoldDB" id="A0AAN8X2P2"/>
<dbReference type="Proteomes" id="UP001381693">
    <property type="component" value="Unassembled WGS sequence"/>
</dbReference>
<gene>
    <name evidence="1" type="ORF">SK128_020179</name>
</gene>
<name>A0AAN8X2P2_HALRR</name>
<dbReference type="EMBL" id="JAXCGZ010015181">
    <property type="protein sequence ID" value="KAK7070970.1"/>
    <property type="molecule type" value="Genomic_DNA"/>
</dbReference>
<sequence>MTNSSQTENKSQIYGLALDVTEGAAAHPTPLTYNPHHRASAYRMQGGFWRHFHGRMRTCEEKQIYSHGRSGCFATIPPSFVQCAGG</sequence>
<accession>A0AAN8X2P2</accession>
<keyword evidence="2" id="KW-1185">Reference proteome</keyword>
<reference evidence="1 2" key="1">
    <citation type="submission" date="2023-11" db="EMBL/GenBank/DDBJ databases">
        <title>Halocaridina rubra genome assembly.</title>
        <authorList>
            <person name="Smith C."/>
        </authorList>
    </citation>
    <scope>NUCLEOTIDE SEQUENCE [LARGE SCALE GENOMIC DNA]</scope>
    <source>
        <strain evidence="1">EP-1</strain>
        <tissue evidence="1">Whole</tissue>
    </source>
</reference>
<evidence type="ECO:0000313" key="2">
    <source>
        <dbReference type="Proteomes" id="UP001381693"/>
    </source>
</evidence>
<proteinExistence type="predicted"/>
<evidence type="ECO:0000313" key="1">
    <source>
        <dbReference type="EMBL" id="KAK7070970.1"/>
    </source>
</evidence>
<comment type="caution">
    <text evidence="1">The sequence shown here is derived from an EMBL/GenBank/DDBJ whole genome shotgun (WGS) entry which is preliminary data.</text>
</comment>
<protein>
    <submittedName>
        <fullName evidence="1">Uncharacterized protein</fullName>
    </submittedName>
</protein>